<keyword evidence="2" id="KW-1185">Reference proteome</keyword>
<reference evidence="1" key="1">
    <citation type="submission" date="2022-07" db="EMBL/GenBank/DDBJ databases">
        <title>Draft genome sequence of Zalerion maritima ATCC 34329, a (micro)plastics degrading marine fungus.</title>
        <authorList>
            <person name="Paco A."/>
            <person name="Goncalves M.F.M."/>
            <person name="Rocha-Santos T.A.P."/>
            <person name="Alves A."/>
        </authorList>
    </citation>
    <scope>NUCLEOTIDE SEQUENCE</scope>
    <source>
        <strain evidence="1">ATCC 34329</strain>
    </source>
</reference>
<dbReference type="Proteomes" id="UP001201980">
    <property type="component" value="Unassembled WGS sequence"/>
</dbReference>
<comment type="caution">
    <text evidence="1">The sequence shown here is derived from an EMBL/GenBank/DDBJ whole genome shotgun (WGS) entry which is preliminary data.</text>
</comment>
<evidence type="ECO:0000313" key="1">
    <source>
        <dbReference type="EMBL" id="KAJ2903864.1"/>
    </source>
</evidence>
<name>A0AAD5WTL5_9PEZI</name>
<organism evidence="1 2">
    <name type="scientific">Zalerion maritima</name>
    <dbReference type="NCBI Taxonomy" id="339359"/>
    <lineage>
        <taxon>Eukaryota</taxon>
        <taxon>Fungi</taxon>
        <taxon>Dikarya</taxon>
        <taxon>Ascomycota</taxon>
        <taxon>Pezizomycotina</taxon>
        <taxon>Sordariomycetes</taxon>
        <taxon>Lulworthiomycetidae</taxon>
        <taxon>Lulworthiales</taxon>
        <taxon>Lulworthiaceae</taxon>
        <taxon>Zalerion</taxon>
    </lineage>
</organism>
<accession>A0AAD5WTL5</accession>
<protein>
    <submittedName>
        <fullName evidence="1">Uncharacterized protein</fullName>
    </submittedName>
</protein>
<sequence length="347" mass="39009">MPDFSQMTGRGPILLMTQYLLPFTDNASNPACMTYRSLVTCALPPLLEFAIYFVHPNATSPSSIDALGLWKCVSDGQLYDANGLRLEFFFLPGRPIEDCVAHRAAEKTKRGYNTAQADRFEFGGGDNPHDPPRPEGRLPGLSEMYDHDYPRHAYRDVVFVCDVDPNGVRWNDYIGGNGCIKRVCCDPIPQEKWDRMREEWLRRHGGMGAEWVDEDEEEEYSRETLPPMEVARHQYSVARADGDINVGDNMADEMLSAYPADRLCGTQFIPVISSRSLEIQTGIMCRRGACSVVQLNMPNTTHHGCLHRMTYAQPHGPFQPGHRRAEPRQELATLGKLAARAYAALAK</sequence>
<dbReference type="EMBL" id="JAKWBI020000069">
    <property type="protein sequence ID" value="KAJ2903864.1"/>
    <property type="molecule type" value="Genomic_DNA"/>
</dbReference>
<dbReference type="AlphaFoldDB" id="A0AAD5WTL5"/>
<gene>
    <name evidence="1" type="ORF">MKZ38_009247</name>
</gene>
<proteinExistence type="predicted"/>
<evidence type="ECO:0000313" key="2">
    <source>
        <dbReference type="Proteomes" id="UP001201980"/>
    </source>
</evidence>